<name>X1MEM2_9ZZZZ</name>
<comment type="caution">
    <text evidence="1">The sequence shown here is derived from an EMBL/GenBank/DDBJ whole genome shotgun (WGS) entry which is preliminary data.</text>
</comment>
<dbReference type="EMBL" id="BARV01014143">
    <property type="protein sequence ID" value="GAI29723.1"/>
    <property type="molecule type" value="Genomic_DNA"/>
</dbReference>
<sequence length="85" mass="9501">TTGYAASKTYNKPGNRVVRLYVYDSDGTGYTDDDCMSHTINVTVKLTQETDWMTGQSPYCTTEDHWIVHGGTSWGNANYKGRIQA</sequence>
<accession>X1MEM2</accession>
<organism evidence="1">
    <name type="scientific">marine sediment metagenome</name>
    <dbReference type="NCBI Taxonomy" id="412755"/>
    <lineage>
        <taxon>unclassified sequences</taxon>
        <taxon>metagenomes</taxon>
        <taxon>ecological metagenomes</taxon>
    </lineage>
</organism>
<feature type="non-terminal residue" evidence="1">
    <location>
        <position position="1"/>
    </location>
</feature>
<evidence type="ECO:0000313" key="1">
    <source>
        <dbReference type="EMBL" id="GAI29723.1"/>
    </source>
</evidence>
<reference evidence="1" key="1">
    <citation type="journal article" date="2014" name="Front. Microbiol.">
        <title>High frequency of phylogenetically diverse reductive dehalogenase-homologous genes in deep subseafloor sedimentary metagenomes.</title>
        <authorList>
            <person name="Kawai M."/>
            <person name="Futagami T."/>
            <person name="Toyoda A."/>
            <person name="Takaki Y."/>
            <person name="Nishi S."/>
            <person name="Hori S."/>
            <person name="Arai W."/>
            <person name="Tsubouchi T."/>
            <person name="Morono Y."/>
            <person name="Uchiyama I."/>
            <person name="Ito T."/>
            <person name="Fujiyama A."/>
            <person name="Inagaki F."/>
            <person name="Takami H."/>
        </authorList>
    </citation>
    <scope>NUCLEOTIDE SEQUENCE</scope>
    <source>
        <strain evidence="1">Expedition CK06-06</strain>
    </source>
</reference>
<feature type="non-terminal residue" evidence="1">
    <location>
        <position position="85"/>
    </location>
</feature>
<gene>
    <name evidence="1" type="ORF">S06H3_24963</name>
</gene>
<protein>
    <submittedName>
        <fullName evidence="1">Uncharacterized protein</fullName>
    </submittedName>
</protein>
<proteinExistence type="predicted"/>
<dbReference type="AlphaFoldDB" id="X1MEM2"/>